<feature type="compositionally biased region" description="Basic residues" evidence="2">
    <location>
        <begin position="416"/>
        <end position="427"/>
    </location>
</feature>
<keyword evidence="1" id="KW-0175">Coiled coil</keyword>
<evidence type="ECO:0000256" key="2">
    <source>
        <dbReference type="SAM" id="MobiDB-lite"/>
    </source>
</evidence>
<dbReference type="VEuPathDB" id="TriTrypDB:BSAL_36400"/>
<evidence type="ECO:0000313" key="4">
    <source>
        <dbReference type="Proteomes" id="UP000051952"/>
    </source>
</evidence>
<dbReference type="EMBL" id="CYKH01002023">
    <property type="protein sequence ID" value="CUG92261.1"/>
    <property type="molecule type" value="Genomic_DNA"/>
</dbReference>
<dbReference type="SUPFAM" id="SSF57997">
    <property type="entry name" value="Tropomyosin"/>
    <property type="match status" value="1"/>
</dbReference>
<organism evidence="3 4">
    <name type="scientific">Bodo saltans</name>
    <name type="common">Flagellated protozoan</name>
    <dbReference type="NCBI Taxonomy" id="75058"/>
    <lineage>
        <taxon>Eukaryota</taxon>
        <taxon>Discoba</taxon>
        <taxon>Euglenozoa</taxon>
        <taxon>Kinetoplastea</taxon>
        <taxon>Metakinetoplastina</taxon>
        <taxon>Eubodonida</taxon>
        <taxon>Bodonidae</taxon>
        <taxon>Bodo</taxon>
    </lineage>
</organism>
<feature type="compositionally biased region" description="Basic and acidic residues" evidence="2">
    <location>
        <begin position="456"/>
        <end position="472"/>
    </location>
</feature>
<sequence>MKDINFNLMQQLRTKSAALKDAESKLEDVAQRERTAVKDFQRSERQRDELESELMILRERLAVCDDTHKKAQRKLDDASSTSEDTKSKLKELQGEVVRLRRALQECKDDRDATHEAAEAFRREVSKVEDAVQEDHRIAVDSLTKQIAGLTAQANRATRAESEVLFAHGEMSQMAAVSYDQLTTFQQQLGSAMEAVFGCDATLGAQLSRIQELSHQLATVRQHDELVISYLVDDRRHTEEELRTLKRTVEHLQGEVASSTAAREGTSTKFDRLEQENKKLEARVQELEAALDDATQVSLRLQAKLRDAESRAEQERSANDEAKKALTEADAALEISAHTNARLEQDLLRERTQSAQVKFSHQEELQRLSHSYEETTVQLQRDIEALEEENDTLQDQVREHADTLAHALSRLATSHSTGRRSLSHRSHRSMSTDSAVHGHGNRSLPNREPPRPTPSSHNDETRESVVTIEHDESVHLSRSIEAAVAKAQAAAKGSAR</sequence>
<dbReference type="Proteomes" id="UP000051952">
    <property type="component" value="Unassembled WGS sequence"/>
</dbReference>
<gene>
    <name evidence="3" type="ORF">BSAL_36400</name>
</gene>
<accession>A0A0S4JUL5</accession>
<proteinExistence type="predicted"/>
<feature type="region of interest" description="Disordered" evidence="2">
    <location>
        <begin position="408"/>
        <end position="472"/>
    </location>
</feature>
<dbReference type="SUPFAM" id="SSF90257">
    <property type="entry name" value="Myosin rod fragments"/>
    <property type="match status" value="1"/>
</dbReference>
<dbReference type="OMA" id="INFNLMQ"/>
<dbReference type="Gene3D" id="1.10.287.1490">
    <property type="match status" value="1"/>
</dbReference>
<dbReference type="AlphaFoldDB" id="A0A0S4JUL5"/>
<keyword evidence="4" id="KW-1185">Reference proteome</keyword>
<reference evidence="4" key="1">
    <citation type="submission" date="2015-09" db="EMBL/GenBank/DDBJ databases">
        <authorList>
            <consortium name="Pathogen Informatics"/>
        </authorList>
    </citation>
    <scope>NUCLEOTIDE SEQUENCE [LARGE SCALE GENOMIC DNA]</scope>
    <source>
        <strain evidence="4">Lake Konstanz</strain>
    </source>
</reference>
<name>A0A0S4JUL5_BODSA</name>
<evidence type="ECO:0000313" key="3">
    <source>
        <dbReference type="EMBL" id="CUG92261.1"/>
    </source>
</evidence>
<evidence type="ECO:0000256" key="1">
    <source>
        <dbReference type="SAM" id="Coils"/>
    </source>
</evidence>
<feature type="coiled-coil region" evidence="1">
    <location>
        <begin position="368"/>
        <end position="402"/>
    </location>
</feature>
<feature type="coiled-coil region" evidence="1">
    <location>
        <begin position="234"/>
        <end position="331"/>
    </location>
</feature>
<feature type="region of interest" description="Disordered" evidence="2">
    <location>
        <begin position="70"/>
        <end position="89"/>
    </location>
</feature>
<protein>
    <submittedName>
        <fullName evidence="3">Uncharacterized protein</fullName>
    </submittedName>
</protein>